<evidence type="ECO:0000313" key="2">
    <source>
        <dbReference type="EMBL" id="KAH0773438.1"/>
    </source>
</evidence>
<sequence>METFIKSYDVKVWIVIKLGDIPIPISKSSDESQSSTTPSLENYTNEQIEMWDKPEVTYEGADKEGETIESMFARLSKIIGELKASGKIYPPIEHIRRVLLSLPPQWHAKVVALESMNLNTLTYDVVAFKAIQEDKGVKKLAEDEIALITRSEMESFKNYRNSRRGRNFGKGNECPEAKKNYTRGNQKNKELSCWSDEDYFENEHEEIGNICFMAIGESSTEEHRKKSKGKWYLNSGCSNNMTGDKNLFKFVIEYKGGNIRFGENSKGMDSNTIY</sequence>
<gene>
    <name evidence="2" type="ORF">KY290_010575</name>
</gene>
<dbReference type="Pfam" id="PF22936">
    <property type="entry name" value="Pol_BBD"/>
    <property type="match status" value="1"/>
</dbReference>
<evidence type="ECO:0000259" key="1">
    <source>
        <dbReference type="Pfam" id="PF22936"/>
    </source>
</evidence>
<comment type="caution">
    <text evidence="2">The sequence shown here is derived from an EMBL/GenBank/DDBJ whole genome shotgun (WGS) entry which is preliminary data.</text>
</comment>
<protein>
    <recommendedName>
        <fullName evidence="1">Retrovirus-related Pol polyprotein from transposon TNT 1-94-like beta-barrel domain-containing protein</fullName>
    </recommendedName>
</protein>
<dbReference type="EMBL" id="JAIVGD010000005">
    <property type="protein sequence ID" value="KAH0773438.1"/>
    <property type="molecule type" value="Genomic_DNA"/>
</dbReference>
<accession>A0ABQ7VY48</accession>
<organism evidence="2 3">
    <name type="scientific">Solanum tuberosum</name>
    <name type="common">Potato</name>
    <dbReference type="NCBI Taxonomy" id="4113"/>
    <lineage>
        <taxon>Eukaryota</taxon>
        <taxon>Viridiplantae</taxon>
        <taxon>Streptophyta</taxon>
        <taxon>Embryophyta</taxon>
        <taxon>Tracheophyta</taxon>
        <taxon>Spermatophyta</taxon>
        <taxon>Magnoliopsida</taxon>
        <taxon>eudicotyledons</taxon>
        <taxon>Gunneridae</taxon>
        <taxon>Pentapetalae</taxon>
        <taxon>asterids</taxon>
        <taxon>lamiids</taxon>
        <taxon>Solanales</taxon>
        <taxon>Solanaceae</taxon>
        <taxon>Solanoideae</taxon>
        <taxon>Solaneae</taxon>
        <taxon>Solanum</taxon>
    </lineage>
</organism>
<proteinExistence type="predicted"/>
<evidence type="ECO:0000313" key="3">
    <source>
        <dbReference type="Proteomes" id="UP000826656"/>
    </source>
</evidence>
<name>A0ABQ7VY48_SOLTU</name>
<dbReference type="InterPro" id="IPR054722">
    <property type="entry name" value="PolX-like_BBD"/>
</dbReference>
<reference evidence="2 3" key="1">
    <citation type="journal article" date="2021" name="bioRxiv">
        <title>Chromosome-scale and haplotype-resolved genome assembly of a tetraploid potato cultivar.</title>
        <authorList>
            <person name="Sun H."/>
            <person name="Jiao W.-B."/>
            <person name="Krause K."/>
            <person name="Campoy J.A."/>
            <person name="Goel M."/>
            <person name="Folz-Donahue K."/>
            <person name="Kukat C."/>
            <person name="Huettel B."/>
            <person name="Schneeberger K."/>
        </authorList>
    </citation>
    <scope>NUCLEOTIDE SEQUENCE [LARGE SCALE GENOMIC DNA]</scope>
    <source>
        <strain evidence="2">SolTubOtavaFocal</strain>
        <tissue evidence="2">Leaves</tissue>
    </source>
</reference>
<keyword evidence="3" id="KW-1185">Reference proteome</keyword>
<dbReference type="Proteomes" id="UP000826656">
    <property type="component" value="Unassembled WGS sequence"/>
</dbReference>
<feature type="domain" description="Retrovirus-related Pol polyprotein from transposon TNT 1-94-like beta-barrel" evidence="1">
    <location>
        <begin position="231"/>
        <end position="266"/>
    </location>
</feature>